<dbReference type="InterPro" id="IPR002772">
    <property type="entry name" value="Glyco_hydro_3_C"/>
</dbReference>
<dbReference type="SMART" id="SM01217">
    <property type="entry name" value="Fn3_like"/>
    <property type="match status" value="1"/>
</dbReference>
<organism evidence="5 6">
    <name type="scientific">Bryocella elongata</name>
    <dbReference type="NCBI Taxonomy" id="863522"/>
    <lineage>
        <taxon>Bacteria</taxon>
        <taxon>Pseudomonadati</taxon>
        <taxon>Acidobacteriota</taxon>
        <taxon>Terriglobia</taxon>
        <taxon>Terriglobales</taxon>
        <taxon>Acidobacteriaceae</taxon>
        <taxon>Bryocella</taxon>
    </lineage>
</organism>
<dbReference type="InterPro" id="IPR013783">
    <property type="entry name" value="Ig-like_fold"/>
</dbReference>
<feature type="domain" description="PA14" evidence="4">
    <location>
        <begin position="437"/>
        <end position="589"/>
    </location>
</feature>
<dbReference type="Gene3D" id="2.60.40.10">
    <property type="entry name" value="Immunoglobulins"/>
    <property type="match status" value="1"/>
</dbReference>
<accession>A0A1H5WM22</accession>
<dbReference type="PRINTS" id="PR00133">
    <property type="entry name" value="GLHYDRLASE3"/>
</dbReference>
<dbReference type="SUPFAM" id="SSF51445">
    <property type="entry name" value="(Trans)glycosidases"/>
    <property type="match status" value="1"/>
</dbReference>
<evidence type="ECO:0000256" key="3">
    <source>
        <dbReference type="SAM" id="SignalP"/>
    </source>
</evidence>
<dbReference type="InterPro" id="IPR001764">
    <property type="entry name" value="Glyco_hydro_3_N"/>
</dbReference>
<dbReference type="PROSITE" id="PS51820">
    <property type="entry name" value="PA14"/>
    <property type="match status" value="1"/>
</dbReference>
<evidence type="ECO:0000313" key="6">
    <source>
        <dbReference type="Proteomes" id="UP000236728"/>
    </source>
</evidence>
<dbReference type="Pfam" id="PF00933">
    <property type="entry name" value="Glyco_hydro_3"/>
    <property type="match status" value="1"/>
</dbReference>
<dbReference type="Pfam" id="PF14310">
    <property type="entry name" value="Fn3-like"/>
    <property type="match status" value="1"/>
</dbReference>
<comment type="similarity">
    <text evidence="1">Belongs to the glycosyl hydrolase 3 family.</text>
</comment>
<gene>
    <name evidence="5" type="ORF">SAMN05421819_1657</name>
</gene>
<evidence type="ECO:0000256" key="1">
    <source>
        <dbReference type="ARBA" id="ARBA00005336"/>
    </source>
</evidence>
<dbReference type="InterPro" id="IPR017853">
    <property type="entry name" value="GH"/>
</dbReference>
<dbReference type="InterPro" id="IPR011658">
    <property type="entry name" value="PA14_dom"/>
</dbReference>
<feature type="chain" id="PRO_5009288441" evidence="3">
    <location>
        <begin position="26"/>
        <end position="870"/>
    </location>
</feature>
<protein>
    <submittedName>
        <fullName evidence="5">Beta-glucosidase</fullName>
    </submittedName>
</protein>
<dbReference type="InterPro" id="IPR050288">
    <property type="entry name" value="Cellulose_deg_GH3"/>
</dbReference>
<dbReference type="GO" id="GO:0005975">
    <property type="term" value="P:carbohydrate metabolic process"/>
    <property type="evidence" value="ECO:0007669"/>
    <property type="project" value="InterPro"/>
</dbReference>
<dbReference type="RefSeq" id="WP_235011453.1">
    <property type="nucleotide sequence ID" value="NZ_FNVA01000002.1"/>
</dbReference>
<dbReference type="PANTHER" id="PTHR42715">
    <property type="entry name" value="BETA-GLUCOSIDASE"/>
    <property type="match status" value="1"/>
</dbReference>
<dbReference type="SUPFAM" id="SSF52279">
    <property type="entry name" value="Beta-D-glucan exohydrolase, C-terminal domain"/>
    <property type="match status" value="1"/>
</dbReference>
<dbReference type="AlphaFoldDB" id="A0A1H5WM22"/>
<dbReference type="PROSITE" id="PS51257">
    <property type="entry name" value="PROKAR_LIPOPROTEIN"/>
    <property type="match status" value="1"/>
</dbReference>
<dbReference type="EMBL" id="FNVA01000002">
    <property type="protein sequence ID" value="SEG00689.1"/>
    <property type="molecule type" value="Genomic_DNA"/>
</dbReference>
<dbReference type="GO" id="GO:0008422">
    <property type="term" value="F:beta-glucosidase activity"/>
    <property type="evidence" value="ECO:0007669"/>
    <property type="project" value="UniProtKB-ARBA"/>
</dbReference>
<dbReference type="Proteomes" id="UP000236728">
    <property type="component" value="Unassembled WGS sequence"/>
</dbReference>
<proteinExistence type="inferred from homology"/>
<reference evidence="5 6" key="1">
    <citation type="submission" date="2016-10" db="EMBL/GenBank/DDBJ databases">
        <authorList>
            <person name="de Groot N.N."/>
        </authorList>
    </citation>
    <scope>NUCLEOTIDE SEQUENCE [LARGE SCALE GENOMIC DNA]</scope>
    <source>
        <strain evidence="5 6">DSM 22489</strain>
    </source>
</reference>
<dbReference type="InterPro" id="IPR036881">
    <property type="entry name" value="Glyco_hydro_3_C_sf"/>
</dbReference>
<dbReference type="PANTHER" id="PTHR42715:SF10">
    <property type="entry name" value="BETA-GLUCOSIDASE"/>
    <property type="match status" value="1"/>
</dbReference>
<keyword evidence="6" id="KW-1185">Reference proteome</keyword>
<feature type="signal peptide" evidence="3">
    <location>
        <begin position="1"/>
        <end position="25"/>
    </location>
</feature>
<name>A0A1H5WM22_9BACT</name>
<dbReference type="Gene3D" id="3.40.50.1700">
    <property type="entry name" value="Glycoside hydrolase family 3 C-terminal domain"/>
    <property type="match status" value="1"/>
</dbReference>
<dbReference type="SMART" id="SM00758">
    <property type="entry name" value="PA14"/>
    <property type="match status" value="1"/>
</dbReference>
<dbReference type="InterPro" id="IPR037524">
    <property type="entry name" value="PA14/GLEYA"/>
</dbReference>
<dbReference type="Gene3D" id="2.60.120.260">
    <property type="entry name" value="Galactose-binding domain-like"/>
    <property type="match status" value="1"/>
</dbReference>
<evidence type="ECO:0000259" key="4">
    <source>
        <dbReference type="PROSITE" id="PS51820"/>
    </source>
</evidence>
<sequence>MMIASRRKAHVYRGLAAQLSTIAVAACVAAGALAQAPHPLTDADRQHIDEIVHSMTLDQKLDYIGGTGFAVRAVPSLHLPAFEMSDGPVGVRSNSGLPSTTYAGGIGLAASWDRELAARVGAGIGRDARARGVHYMLGPGTNIYRSPRNGRNFEYFGEDPYLASEMVVGYIEGMQKEGVSATIKHYITNNSEFLRHDSNSVVDERSLRELYMPAFEAAVRRAHVGAIMDSYNQINGQHATQNGYLNIDVARKDWGFQGVVMSDWNATYDAVAAANGGLDLEMPTGKFMNRANLAEAVKSGKVPEATIDDKVRHILAPAMMFGWLDREQRDPSISLDDKDNNAVALDSARESVVLLKNEGTLLPLDKAHVKTILLVGPNAYPGTAVGGGSAGVVPFHNVSLLEGMGSVAPGVKVLYEAGLPTLSELAGRTSFTTAATDGKPGVTLEIFENKEFEGKPRSLVVQHISNEGLGRNVPESLRAMLNMGPGGGAGRTSVQRYTGYYHAESEGEYLVALAGGGEGAGNRVYLDGKELIDNWTLVKALEPHLTMHLSAGVHKVVVESYGGGMLGTRLHLAIVPESTLVSDRVKQAAAHADVVVVAAGFYATPEMGTESEGGDRTFSLPYGQDELIRSMAEANPHTIVTVTSGGNVDSSRWIDRVPALLEQWYGGQAGGHALAEILFGVVDPSGRLPVTFERRAEDNPTFANYYPADGSIDITYKDGLFVGYRGYEKNKVQPLFPFGFGLTYTSFRYSNLKVTGPKGSTMATAEFDVTNTGKRAGAAVAELYVEDGHAPVERPMHELKGFERVQLTPGQTRHVSIPLSARAFAYYDVAGKHWTIAPGSFTLQVGDSSVSLPLHGSVSLTAAQVAGASF</sequence>
<dbReference type="Gene3D" id="3.20.20.300">
    <property type="entry name" value="Glycoside hydrolase, family 3, N-terminal domain"/>
    <property type="match status" value="1"/>
</dbReference>
<dbReference type="InterPro" id="IPR026891">
    <property type="entry name" value="Fn3-like"/>
</dbReference>
<keyword evidence="3" id="KW-0732">Signal</keyword>
<dbReference type="FunFam" id="2.60.40.10:FF:000495">
    <property type="entry name" value="Periplasmic beta-glucosidase"/>
    <property type="match status" value="1"/>
</dbReference>
<dbReference type="InterPro" id="IPR036962">
    <property type="entry name" value="Glyco_hydro_3_N_sf"/>
</dbReference>
<evidence type="ECO:0000313" key="5">
    <source>
        <dbReference type="EMBL" id="SEG00689.1"/>
    </source>
</evidence>
<keyword evidence="2" id="KW-0378">Hydrolase</keyword>
<evidence type="ECO:0000256" key="2">
    <source>
        <dbReference type="ARBA" id="ARBA00022801"/>
    </source>
</evidence>
<dbReference type="Pfam" id="PF01915">
    <property type="entry name" value="Glyco_hydro_3_C"/>
    <property type="match status" value="1"/>
</dbReference>